<dbReference type="EMBL" id="BMQB01000003">
    <property type="protein sequence ID" value="GGJ88778.1"/>
    <property type="molecule type" value="Genomic_DNA"/>
</dbReference>
<name>A0A8J3B1W0_9ACTN</name>
<proteinExistence type="predicted"/>
<keyword evidence="2" id="KW-1185">Reference proteome</keyword>
<sequence>MTAPRTALALTLLCATLVGCTAEKPAKPIGLDESVVLLAAAERAVLPTGPPTTVRFGFDTPDPASRVLPETAGAPTPPPLDLRPRVAKGGAVEFVPSPRGRAAYFPPRCPESAACPRAILEANDPLLLNPDGSPMRFGALLKMTAVDAGPGANVLQKGFSTGGGTQYKVQVDGAAGHPSCVISAGGRIHKLESTRAVTDGRWHGVACTVTDGHLLINVDGTVTRTTLPPGLRVHNDQPLRIGGKSVNPGNDQFAGEIEDVFVSIYPL</sequence>
<comment type="caution">
    <text evidence="1">The sequence shown here is derived from an EMBL/GenBank/DDBJ whole genome shotgun (WGS) entry which is preliminary data.</text>
</comment>
<dbReference type="Pfam" id="PF13385">
    <property type="entry name" value="Laminin_G_3"/>
    <property type="match status" value="1"/>
</dbReference>
<dbReference type="InterPro" id="IPR013320">
    <property type="entry name" value="ConA-like_dom_sf"/>
</dbReference>
<accession>A0A8J3B1W0</accession>
<reference evidence="1" key="1">
    <citation type="journal article" date="2014" name="Int. J. Syst. Evol. Microbiol.">
        <title>Complete genome sequence of Corynebacterium casei LMG S-19264T (=DSM 44701T), isolated from a smear-ripened cheese.</title>
        <authorList>
            <consortium name="US DOE Joint Genome Institute (JGI-PGF)"/>
            <person name="Walter F."/>
            <person name="Albersmeier A."/>
            <person name="Kalinowski J."/>
            <person name="Ruckert C."/>
        </authorList>
    </citation>
    <scope>NUCLEOTIDE SEQUENCE</scope>
    <source>
        <strain evidence="1">JCM 3090</strain>
    </source>
</reference>
<dbReference type="Gene3D" id="2.60.120.200">
    <property type="match status" value="1"/>
</dbReference>
<evidence type="ECO:0000313" key="2">
    <source>
        <dbReference type="Proteomes" id="UP000649739"/>
    </source>
</evidence>
<evidence type="ECO:0000313" key="1">
    <source>
        <dbReference type="EMBL" id="GGJ88778.1"/>
    </source>
</evidence>
<dbReference type="RefSeq" id="WP_189169607.1">
    <property type="nucleotide sequence ID" value="NZ_BMQB01000003.1"/>
</dbReference>
<organism evidence="1 2">
    <name type="scientific">Pilimelia anulata</name>
    <dbReference type="NCBI Taxonomy" id="53371"/>
    <lineage>
        <taxon>Bacteria</taxon>
        <taxon>Bacillati</taxon>
        <taxon>Actinomycetota</taxon>
        <taxon>Actinomycetes</taxon>
        <taxon>Micromonosporales</taxon>
        <taxon>Micromonosporaceae</taxon>
        <taxon>Pilimelia</taxon>
    </lineage>
</organism>
<dbReference type="PROSITE" id="PS51257">
    <property type="entry name" value="PROKAR_LIPOPROTEIN"/>
    <property type="match status" value="1"/>
</dbReference>
<reference evidence="1" key="2">
    <citation type="submission" date="2020-09" db="EMBL/GenBank/DDBJ databases">
        <authorList>
            <person name="Sun Q."/>
            <person name="Ohkuma M."/>
        </authorList>
    </citation>
    <scope>NUCLEOTIDE SEQUENCE</scope>
    <source>
        <strain evidence="1">JCM 3090</strain>
    </source>
</reference>
<gene>
    <name evidence="1" type="ORF">GCM10010123_17990</name>
</gene>
<dbReference type="Proteomes" id="UP000649739">
    <property type="component" value="Unassembled WGS sequence"/>
</dbReference>
<dbReference type="InterPro" id="IPR001791">
    <property type="entry name" value="Laminin_G"/>
</dbReference>
<protein>
    <recommendedName>
        <fullName evidence="3">Concanavalin A-like lectin/glucanase superfamily protein</fullName>
    </recommendedName>
</protein>
<dbReference type="SUPFAM" id="SSF49899">
    <property type="entry name" value="Concanavalin A-like lectins/glucanases"/>
    <property type="match status" value="1"/>
</dbReference>
<dbReference type="CDD" id="cd00110">
    <property type="entry name" value="LamG"/>
    <property type="match status" value="1"/>
</dbReference>
<dbReference type="AlphaFoldDB" id="A0A8J3B1W0"/>
<evidence type="ECO:0008006" key="3">
    <source>
        <dbReference type="Google" id="ProtNLM"/>
    </source>
</evidence>